<feature type="transmembrane region" description="Helical" evidence="1">
    <location>
        <begin position="69"/>
        <end position="89"/>
    </location>
</feature>
<keyword evidence="1" id="KW-1133">Transmembrane helix</keyword>
<dbReference type="AlphaFoldDB" id="A0A7Y0Q841"/>
<sequence length="94" mass="10788">MTTLMYFALASYFVVLGNYELKLRSTFRNNQQMIGELSFFRNHIKHVAVSMFSIFSFAFWGYSRELNKAGVLTFLMQVILCFVTIYSGLSSQGG</sequence>
<organism evidence="2 3">
    <name type="scientific">Thalassotalea algicola</name>
    <dbReference type="NCBI Taxonomy" id="2716224"/>
    <lineage>
        <taxon>Bacteria</taxon>
        <taxon>Pseudomonadati</taxon>
        <taxon>Pseudomonadota</taxon>
        <taxon>Gammaproteobacteria</taxon>
        <taxon>Alteromonadales</taxon>
        <taxon>Colwelliaceae</taxon>
        <taxon>Thalassotalea</taxon>
    </lineage>
</organism>
<keyword evidence="1" id="KW-0472">Membrane</keyword>
<name>A0A7Y0Q841_9GAMM</name>
<dbReference type="EMBL" id="JABBXH010000003">
    <property type="protein sequence ID" value="NMP31715.1"/>
    <property type="molecule type" value="Genomic_DNA"/>
</dbReference>
<evidence type="ECO:0000313" key="3">
    <source>
        <dbReference type="Proteomes" id="UP000568664"/>
    </source>
</evidence>
<reference evidence="2 3" key="1">
    <citation type="submission" date="2020-04" db="EMBL/GenBank/DDBJ databases">
        <title>Thalassotalea sp. M1531, isolated from the surface of marine red alga.</title>
        <authorList>
            <person name="Pang L."/>
            <person name="Lu D.-C."/>
        </authorList>
    </citation>
    <scope>NUCLEOTIDE SEQUENCE [LARGE SCALE GENOMIC DNA]</scope>
    <source>
        <strain evidence="2 3">M1531</strain>
    </source>
</reference>
<dbReference type="Proteomes" id="UP000568664">
    <property type="component" value="Unassembled WGS sequence"/>
</dbReference>
<accession>A0A7Y0Q841</accession>
<comment type="caution">
    <text evidence="2">The sequence shown here is derived from an EMBL/GenBank/DDBJ whole genome shotgun (WGS) entry which is preliminary data.</text>
</comment>
<feature type="transmembrane region" description="Helical" evidence="1">
    <location>
        <begin position="44"/>
        <end position="63"/>
    </location>
</feature>
<protein>
    <submittedName>
        <fullName evidence="2">Uncharacterized protein</fullName>
    </submittedName>
</protein>
<proteinExistence type="predicted"/>
<feature type="transmembrane region" description="Helical" evidence="1">
    <location>
        <begin position="6"/>
        <end position="23"/>
    </location>
</feature>
<keyword evidence="3" id="KW-1185">Reference proteome</keyword>
<keyword evidence="1" id="KW-0812">Transmembrane</keyword>
<evidence type="ECO:0000313" key="2">
    <source>
        <dbReference type="EMBL" id="NMP31715.1"/>
    </source>
</evidence>
<gene>
    <name evidence="2" type="ORF">HII17_09085</name>
</gene>
<evidence type="ECO:0000256" key="1">
    <source>
        <dbReference type="SAM" id="Phobius"/>
    </source>
</evidence>